<dbReference type="PANTHER" id="PTHR35737">
    <property type="entry name" value="CRYPTIC LOCI REGULATOR"/>
    <property type="match status" value="1"/>
</dbReference>
<dbReference type="OrthoDB" id="1930051at2759"/>
<feature type="compositionally biased region" description="Low complexity" evidence="1">
    <location>
        <begin position="34"/>
        <end position="46"/>
    </location>
</feature>
<dbReference type="AlphaFoldDB" id="A0A484JYS6"/>
<dbReference type="PANTHER" id="PTHR35737:SF1">
    <property type="entry name" value="CRYPTIC LOCI REGULATOR"/>
    <property type="match status" value="1"/>
</dbReference>
<evidence type="ECO:0000256" key="1">
    <source>
        <dbReference type="SAM" id="MobiDB-lite"/>
    </source>
</evidence>
<dbReference type="EMBL" id="OOIL02000001">
    <property type="protein sequence ID" value="VFQ58561.1"/>
    <property type="molecule type" value="Genomic_DNA"/>
</dbReference>
<organism evidence="2 3">
    <name type="scientific">Cuscuta campestris</name>
    <dbReference type="NCBI Taxonomy" id="132261"/>
    <lineage>
        <taxon>Eukaryota</taxon>
        <taxon>Viridiplantae</taxon>
        <taxon>Streptophyta</taxon>
        <taxon>Embryophyta</taxon>
        <taxon>Tracheophyta</taxon>
        <taxon>Spermatophyta</taxon>
        <taxon>Magnoliopsida</taxon>
        <taxon>eudicotyledons</taxon>
        <taxon>Gunneridae</taxon>
        <taxon>Pentapetalae</taxon>
        <taxon>asterids</taxon>
        <taxon>lamiids</taxon>
        <taxon>Solanales</taxon>
        <taxon>Convolvulaceae</taxon>
        <taxon>Cuscuteae</taxon>
        <taxon>Cuscuta</taxon>
        <taxon>Cuscuta subgen. Grammica</taxon>
        <taxon>Cuscuta sect. Cleistogrammica</taxon>
    </lineage>
</organism>
<sequence>MAGSDWADEWQLVNDDGFIYKRPNKRPRLDPQTPSSSSSPASSSSSHPLRHDYAAEEKKILRERKRAALLNLKNKYQTEIRMWEQLSNTLNATCEKASAHQQIQQGDPVSSSDLVAGTSEPPADNSSRRIIDDLLSKAEIQGAMIADISKLCDNAEVLCRFQEERLKKRFLDLPIWEKSPHRLISSLSQD</sequence>
<proteinExistence type="predicted"/>
<name>A0A484JYS6_9ASTE</name>
<feature type="region of interest" description="Disordered" evidence="1">
    <location>
        <begin position="97"/>
        <end position="127"/>
    </location>
</feature>
<keyword evidence="3" id="KW-1185">Reference proteome</keyword>
<evidence type="ECO:0000313" key="2">
    <source>
        <dbReference type="EMBL" id="VFQ58561.1"/>
    </source>
</evidence>
<gene>
    <name evidence="2" type="ORF">CCAM_LOCUS337</name>
</gene>
<feature type="compositionally biased region" description="Polar residues" evidence="1">
    <location>
        <begin position="99"/>
        <end position="113"/>
    </location>
</feature>
<protein>
    <submittedName>
        <fullName evidence="2">Uncharacterized protein</fullName>
    </submittedName>
</protein>
<dbReference type="Proteomes" id="UP000595140">
    <property type="component" value="Unassembled WGS sequence"/>
</dbReference>
<accession>A0A484JYS6</accession>
<evidence type="ECO:0000313" key="3">
    <source>
        <dbReference type="Proteomes" id="UP000595140"/>
    </source>
</evidence>
<reference evidence="2 3" key="1">
    <citation type="submission" date="2018-04" db="EMBL/GenBank/DDBJ databases">
        <authorList>
            <person name="Vogel A."/>
        </authorList>
    </citation>
    <scope>NUCLEOTIDE SEQUENCE [LARGE SCALE GENOMIC DNA]</scope>
</reference>
<feature type="region of interest" description="Disordered" evidence="1">
    <location>
        <begin position="20"/>
        <end position="51"/>
    </location>
</feature>